<feature type="signal peptide" evidence="1">
    <location>
        <begin position="1"/>
        <end position="27"/>
    </location>
</feature>
<evidence type="ECO:0000313" key="3">
    <source>
        <dbReference type="Proteomes" id="UP000075606"/>
    </source>
</evidence>
<organism evidence="2 3">
    <name type="scientific">Roseivirga spongicola</name>
    <dbReference type="NCBI Taxonomy" id="333140"/>
    <lineage>
        <taxon>Bacteria</taxon>
        <taxon>Pseudomonadati</taxon>
        <taxon>Bacteroidota</taxon>
        <taxon>Cytophagia</taxon>
        <taxon>Cytophagales</taxon>
        <taxon>Roseivirgaceae</taxon>
        <taxon>Roseivirga</taxon>
    </lineage>
</organism>
<dbReference type="EMBL" id="LRPC01000012">
    <property type="protein sequence ID" value="KYG75948.1"/>
    <property type="molecule type" value="Genomic_DNA"/>
</dbReference>
<proteinExistence type="predicted"/>
<accession>A0A150XB60</accession>
<feature type="chain" id="PRO_5007574531" description="DUF2194 domain-containing protein" evidence="1">
    <location>
        <begin position="28"/>
        <end position="1292"/>
    </location>
</feature>
<dbReference type="OrthoDB" id="9761886at2"/>
<sequence>MGRSKYSSYIFSWCVLLLVTMSFSCSSDNGQSEGAVTKAAQDPLVIYLVDEQMEFSLSYSEHMAKVFDYTKIPYEIQTVQEFNSYPYYESALRVIYVNNTEPLNAKAKDALLEFVAEGGTLVFPSVNEDQEAGFLSGIKPDAFYIYDSEATGITFKANILPGVKGKSIYPLKTNLSFKGDNFKEDVIVLATSTSDPSHPVILENKIGNGQVIHFNTSILFEKPDRGLLYAAALKGLQGVPYPIVNASTIMIDDFPNPVYDVEPEPIKSELGITQAQYVMDVWWPDMLKVAEKFDIDYSVYPCFNYDRIKEPPFVFTEWDRHRSKRAQKEVISSNWLMEQVLENQFEMAFHGYNHESLIDSIWGGKEYMESALIAARKKWKVNRFGPFPKTYVPPSNDIDSIGLVALANAMPEMEFMCSIYEGELAEGGGREYDVDPFEPRLFDFPRVSSGYTFNDFKIYNQESLYLFTGIWSHFIHPDDVYQLPVASNTSAGDYGYRNAQRLNWYKPNNGKKGMFHQWNDYLQFVVETHPSTRFLDVYTGATITKDWRQSDYEYEENGSVFNVKKSSKNQWRHRDYFWNMYVEKNNETKLIQELEMLEVNYSRTAFFGGFLYTIETPNPEFIFSKDPEFQGGSEYSLDEVYSQVKKQLDQYAIDRAAASSGDLYVETYEPEQPEVVEDSVAWLVENENLKGATDMLYERLDKLDQMDTAIFNDYTLYLAYQERANEVWSFFEEVYSEKSKQLALDYVNHYLIEEYYPNEELNRLWLGRMIENDMANTDLVRQYISQFYSTEYQAELRRVIQRHYEATGSAEAYAMFIRYLLDFEVDEVTVELKNKAPSSYPLLYPMATGITYAFSDSGMIQEALTWADYSSEIDMKTKLQWWVDLEAYNKMESVYLEYIKNNPLDYEVMAFVSKAWYDIGEYERGSLIAKRLPEADTSKVNFKKQFNTDARYFEPDVQKFLMVKTPSVYYPDTLSALQKEMRYNENNSIQYNTDYVVDNFKQSVWNNSVTYNLKTKNFNQHSLSVTYSDISDLVLNNFDANNVSHSLYGLRYRYQTRGNTEKPIFYALGGLEQDDLSTTFFTIGAGISKSNQKNFKSLGYTFSPVKTGPAISREVYWGELVGYYESGYGKTFQTSFSPVLTHYTTGAVEGALTGRFFFNTKKGTGSRFSPYAEAFVSGANENQEDGNPYWIIDSRFYGGGGLAWTYGQVQSRKLYVRLEAGAFYDSYTDNFIRFTGNFAFPIKEFTYVTGQFEYFNQALYYSNGFQFGIKHFFRRRKEYGYKPREYEEWYEE</sequence>
<dbReference type="Pfam" id="PF09960">
    <property type="entry name" value="DUF2194"/>
    <property type="match status" value="1"/>
</dbReference>
<dbReference type="InterPro" id="IPR029062">
    <property type="entry name" value="Class_I_gatase-like"/>
</dbReference>
<keyword evidence="3" id="KW-1185">Reference proteome</keyword>
<dbReference type="PROSITE" id="PS51257">
    <property type="entry name" value="PROKAR_LIPOPROTEIN"/>
    <property type="match status" value="1"/>
</dbReference>
<evidence type="ECO:0000313" key="2">
    <source>
        <dbReference type="EMBL" id="KYG75948.1"/>
    </source>
</evidence>
<evidence type="ECO:0008006" key="4">
    <source>
        <dbReference type="Google" id="ProtNLM"/>
    </source>
</evidence>
<dbReference type="Gene3D" id="3.40.50.880">
    <property type="match status" value="1"/>
</dbReference>
<evidence type="ECO:0000256" key="1">
    <source>
        <dbReference type="SAM" id="SignalP"/>
    </source>
</evidence>
<reference evidence="2 3" key="1">
    <citation type="submission" date="2016-01" db="EMBL/GenBank/DDBJ databases">
        <title>Genome sequencing of Roseivirga spongicola UST030701-084.</title>
        <authorList>
            <person name="Selvaratnam C."/>
            <person name="Thevarajoo S."/>
            <person name="Goh K.M."/>
            <person name="Ee R."/>
            <person name="Chan K.-G."/>
            <person name="Chong C.S."/>
        </authorList>
    </citation>
    <scope>NUCLEOTIDE SEQUENCE [LARGE SCALE GENOMIC DNA]</scope>
    <source>
        <strain evidence="2 3">UST030701-084</strain>
    </source>
</reference>
<comment type="caution">
    <text evidence="2">The sequence shown here is derived from an EMBL/GenBank/DDBJ whole genome shotgun (WGS) entry which is preliminary data.</text>
</comment>
<dbReference type="STRING" id="333140.AWW68_08960"/>
<dbReference type="Proteomes" id="UP000075606">
    <property type="component" value="Unassembled WGS sequence"/>
</dbReference>
<keyword evidence="1" id="KW-0732">Signal</keyword>
<name>A0A150XB60_9BACT</name>
<dbReference type="InterPro" id="IPR018695">
    <property type="entry name" value="DUF2194"/>
</dbReference>
<protein>
    <recommendedName>
        <fullName evidence="4">DUF2194 domain-containing protein</fullName>
    </recommendedName>
</protein>
<gene>
    <name evidence="2" type="ORF">AWW68_08960</name>
</gene>